<dbReference type="PROSITE" id="PS00022">
    <property type="entry name" value="EGF_1"/>
    <property type="match status" value="2"/>
</dbReference>
<evidence type="ECO:0000256" key="2">
    <source>
        <dbReference type="ARBA" id="ARBA00023157"/>
    </source>
</evidence>
<dbReference type="PANTHER" id="PTHR14949">
    <property type="entry name" value="EGF-LIKE-DOMAIN, MULTIPLE 7, 8"/>
    <property type="match status" value="1"/>
</dbReference>
<evidence type="ECO:0000256" key="4">
    <source>
        <dbReference type="SAM" id="MobiDB-lite"/>
    </source>
</evidence>
<protein>
    <submittedName>
        <fullName evidence="9">Uncharacterized protein LOC102805979</fullName>
    </submittedName>
</protein>
<feature type="domain" description="EGF-like" evidence="7">
    <location>
        <begin position="30"/>
        <end position="62"/>
    </location>
</feature>
<keyword evidence="2 3" id="KW-1015">Disulfide bond</keyword>
<name>A0ABM0MJV3_SACKO</name>
<evidence type="ECO:0000313" key="8">
    <source>
        <dbReference type="Proteomes" id="UP000694865"/>
    </source>
</evidence>
<dbReference type="PROSITE" id="PS50026">
    <property type="entry name" value="EGF_3"/>
    <property type="match status" value="2"/>
</dbReference>
<accession>A0ABM0MJV3</accession>
<dbReference type="RefSeq" id="XP_006820294.1">
    <property type="nucleotide sequence ID" value="XM_006820231.1"/>
</dbReference>
<dbReference type="Proteomes" id="UP000694865">
    <property type="component" value="Unplaced"/>
</dbReference>
<keyword evidence="8" id="KW-1185">Reference proteome</keyword>
<evidence type="ECO:0000256" key="1">
    <source>
        <dbReference type="ARBA" id="ARBA00022729"/>
    </source>
</evidence>
<feature type="disulfide bond" evidence="3">
    <location>
        <begin position="52"/>
        <end position="61"/>
    </location>
</feature>
<keyword evidence="5" id="KW-1133">Transmembrane helix</keyword>
<keyword evidence="3" id="KW-0245">EGF-like domain</keyword>
<dbReference type="SMART" id="SM00181">
    <property type="entry name" value="EGF"/>
    <property type="match status" value="2"/>
</dbReference>
<dbReference type="Gene3D" id="2.10.25.10">
    <property type="entry name" value="Laminin"/>
    <property type="match status" value="1"/>
</dbReference>
<keyword evidence="1 6" id="KW-0732">Signal</keyword>
<feature type="disulfide bond" evidence="3">
    <location>
        <begin position="88"/>
        <end position="97"/>
    </location>
</feature>
<dbReference type="InterPro" id="IPR000742">
    <property type="entry name" value="EGF"/>
</dbReference>
<dbReference type="InterPro" id="IPR050969">
    <property type="entry name" value="Dev_Signal_Modulators"/>
</dbReference>
<reference evidence="9" key="1">
    <citation type="submission" date="2025-08" db="UniProtKB">
        <authorList>
            <consortium name="RefSeq"/>
        </authorList>
    </citation>
    <scope>IDENTIFICATION</scope>
    <source>
        <tissue evidence="9">Testes</tissue>
    </source>
</reference>
<evidence type="ECO:0000313" key="9">
    <source>
        <dbReference type="RefSeq" id="XP_006820294.1"/>
    </source>
</evidence>
<feature type="signal peptide" evidence="6">
    <location>
        <begin position="1"/>
        <end position="22"/>
    </location>
</feature>
<keyword evidence="5" id="KW-0812">Transmembrane</keyword>
<organism evidence="8 9">
    <name type="scientific">Saccoglossus kowalevskii</name>
    <name type="common">Acorn worm</name>
    <dbReference type="NCBI Taxonomy" id="10224"/>
    <lineage>
        <taxon>Eukaryota</taxon>
        <taxon>Metazoa</taxon>
        <taxon>Hemichordata</taxon>
        <taxon>Enteropneusta</taxon>
        <taxon>Harrimaniidae</taxon>
        <taxon>Saccoglossus</taxon>
    </lineage>
</organism>
<evidence type="ECO:0000259" key="7">
    <source>
        <dbReference type="PROSITE" id="PS50026"/>
    </source>
</evidence>
<feature type="domain" description="EGF-like" evidence="7">
    <location>
        <begin position="65"/>
        <end position="98"/>
    </location>
</feature>
<evidence type="ECO:0000256" key="3">
    <source>
        <dbReference type="PROSITE-ProRule" id="PRU00076"/>
    </source>
</evidence>
<feature type="region of interest" description="Disordered" evidence="4">
    <location>
        <begin position="349"/>
        <end position="368"/>
    </location>
</feature>
<dbReference type="SUPFAM" id="SSF57196">
    <property type="entry name" value="EGF/Laminin"/>
    <property type="match status" value="1"/>
</dbReference>
<evidence type="ECO:0000256" key="5">
    <source>
        <dbReference type="SAM" id="Phobius"/>
    </source>
</evidence>
<feature type="chain" id="PRO_5045983270" evidence="6">
    <location>
        <begin position="23"/>
        <end position="368"/>
    </location>
</feature>
<keyword evidence="5" id="KW-0472">Membrane</keyword>
<proteinExistence type="predicted"/>
<sequence>MSQRSCLVWIFLLGGGVLLVSSLGPEYGNRTDTCGVCQNGGMCNDTLPQCICPKYFRGNQCEEVGTYDCNRDGCLNGGHCLLTGICHCPVSFYGDYCQYRDGWWYTKINAKTEERSTIVSITSAMIVLVIICSTIICMNLKRDSLPSRIDSFDSTHSDELPPSVHVDGPPRMRPTPFATERESADHVRRAHWMLPFQSLPNSSAIHNVPDLPQAVTPRKYTLIVSLKDETTLTGPVLTTARDSQNSIPPSYEEVIRHYGQVTAASQEHESSESDKFTQISPLVECNQMHDNFHDRFNHFDNISHQRYDFDDMNEYDNSPGYDCNSLSTPKSEYSGLMFACHSTNEESLPFLDKKTDKQRTRQSSSSTD</sequence>
<gene>
    <name evidence="9" type="primary">LOC102805979</name>
</gene>
<evidence type="ECO:0000256" key="6">
    <source>
        <dbReference type="SAM" id="SignalP"/>
    </source>
</evidence>
<comment type="caution">
    <text evidence="3">Lacks conserved residue(s) required for the propagation of feature annotation.</text>
</comment>
<dbReference type="GeneID" id="102805979"/>
<feature type="transmembrane region" description="Helical" evidence="5">
    <location>
        <begin position="118"/>
        <end position="140"/>
    </location>
</feature>
<dbReference type="PANTHER" id="PTHR14949:SF54">
    <property type="entry name" value="VWFD DOMAIN-CONTAINING PROTEIN"/>
    <property type="match status" value="1"/>
</dbReference>